<dbReference type="GO" id="GO:0004864">
    <property type="term" value="F:protein phosphatase inhibitor activity"/>
    <property type="evidence" value="ECO:0007669"/>
    <property type="project" value="InterPro"/>
</dbReference>
<evidence type="ECO:0000313" key="2">
    <source>
        <dbReference type="Proteomes" id="UP001177003"/>
    </source>
</evidence>
<gene>
    <name evidence="1" type="ORF">LSALG_LOCUS37458</name>
</gene>
<organism evidence="1 2">
    <name type="scientific">Lactuca saligna</name>
    <name type="common">Willowleaf lettuce</name>
    <dbReference type="NCBI Taxonomy" id="75948"/>
    <lineage>
        <taxon>Eukaryota</taxon>
        <taxon>Viridiplantae</taxon>
        <taxon>Streptophyta</taxon>
        <taxon>Embryophyta</taxon>
        <taxon>Tracheophyta</taxon>
        <taxon>Spermatophyta</taxon>
        <taxon>Magnoliopsida</taxon>
        <taxon>eudicotyledons</taxon>
        <taxon>Gunneridae</taxon>
        <taxon>Pentapetalae</taxon>
        <taxon>asterids</taxon>
        <taxon>campanulids</taxon>
        <taxon>Asterales</taxon>
        <taxon>Asteraceae</taxon>
        <taxon>Cichorioideae</taxon>
        <taxon>Cichorieae</taxon>
        <taxon>Lactucinae</taxon>
        <taxon>Lactuca</taxon>
    </lineage>
</organism>
<keyword evidence="2" id="KW-1185">Reference proteome</keyword>
<accession>A0AA35ZUZ2</accession>
<dbReference type="EMBL" id="OX465084">
    <property type="protein sequence ID" value="CAI9298711.1"/>
    <property type="molecule type" value="Genomic_DNA"/>
</dbReference>
<proteinExistence type="predicted"/>
<dbReference type="AlphaFoldDB" id="A0AA35ZUZ2"/>
<protein>
    <submittedName>
        <fullName evidence="1">Uncharacterized protein</fullName>
    </submittedName>
</protein>
<dbReference type="PANTHER" id="PTHR12398">
    <property type="entry name" value="PROTEIN PHOSPHATASE INHIBITOR"/>
    <property type="match status" value="1"/>
</dbReference>
<dbReference type="InterPro" id="IPR007062">
    <property type="entry name" value="PPI-2"/>
</dbReference>
<name>A0AA35ZUZ2_LACSI</name>
<dbReference type="GO" id="GO:0009966">
    <property type="term" value="P:regulation of signal transduction"/>
    <property type="evidence" value="ECO:0007669"/>
    <property type="project" value="InterPro"/>
</dbReference>
<evidence type="ECO:0000313" key="1">
    <source>
        <dbReference type="EMBL" id="CAI9298711.1"/>
    </source>
</evidence>
<dbReference type="Proteomes" id="UP001177003">
    <property type="component" value="Chromosome 8"/>
</dbReference>
<reference evidence="1" key="1">
    <citation type="submission" date="2023-04" db="EMBL/GenBank/DDBJ databases">
        <authorList>
            <person name="Vijverberg K."/>
            <person name="Xiong W."/>
            <person name="Schranz E."/>
        </authorList>
    </citation>
    <scope>NUCLEOTIDE SEQUENCE</scope>
</reference>
<dbReference type="PANTHER" id="PTHR12398:SF20">
    <property type="entry name" value="PROTEIN PHOSPHATASE 1 REGULATORY INHIBITOR SUBUNIT 2"/>
    <property type="match status" value="1"/>
</dbReference>
<sequence length="164" mass="18501">MHILFFSFFYVFPTKHHLTPRSAAKASGVFLCHHPSLFGGYGCTCGCSNVYGSLSRIGGSGSFLEGDDNSYIRLNAEAIRSALNEMASSSSKSNTHYGWTSSDDEDEADAMDHDLYDEGGKSARSYRKKGKVQYDEYRKVKELQKKESVKRMMKRNPLLMVWEI</sequence>